<name>M6BYU3_LEPBO</name>
<dbReference type="Proteomes" id="UP000011873">
    <property type="component" value="Unassembled WGS sequence"/>
</dbReference>
<sequence length="45" mass="5025">MLEFANRASQASRILVVEDERIVARDIQEILQKFGYTSIGIATNG</sequence>
<organism evidence="3 4">
    <name type="scientific">Leptospira borgpetersenii serovar Hardjo-bovis str. Sponselee</name>
    <dbReference type="NCBI Taxonomy" id="1303729"/>
    <lineage>
        <taxon>Bacteria</taxon>
        <taxon>Pseudomonadati</taxon>
        <taxon>Spirochaetota</taxon>
        <taxon>Spirochaetia</taxon>
        <taxon>Leptospirales</taxon>
        <taxon>Leptospiraceae</taxon>
        <taxon>Leptospira</taxon>
    </lineage>
</organism>
<dbReference type="AlphaFoldDB" id="M6BYU3"/>
<feature type="domain" description="Response regulatory" evidence="2">
    <location>
        <begin position="13"/>
        <end position="45"/>
    </location>
</feature>
<evidence type="ECO:0000313" key="4">
    <source>
        <dbReference type="Proteomes" id="UP000011873"/>
    </source>
</evidence>
<dbReference type="EMBL" id="ANMU01000082">
    <property type="protein sequence ID" value="EMJ81568.1"/>
    <property type="molecule type" value="Genomic_DNA"/>
</dbReference>
<dbReference type="GO" id="GO:0000160">
    <property type="term" value="P:phosphorelay signal transduction system"/>
    <property type="evidence" value="ECO:0007669"/>
    <property type="project" value="InterPro"/>
</dbReference>
<reference evidence="3 4" key="1">
    <citation type="submission" date="2013-01" db="EMBL/GenBank/DDBJ databases">
        <authorList>
            <person name="Harkins D.M."/>
            <person name="Durkin A.S."/>
            <person name="Brinkac L.M."/>
            <person name="Haft D.H."/>
            <person name="Selengut J.D."/>
            <person name="Sanka R."/>
            <person name="DePew J."/>
            <person name="Purushe J."/>
            <person name="Galloway R.L."/>
            <person name="Vinetz J.M."/>
            <person name="Sutton G.G."/>
            <person name="Nierman W.C."/>
            <person name="Fouts D.E."/>
        </authorList>
    </citation>
    <scope>NUCLEOTIDE SEQUENCE [LARGE SCALE GENOMIC DNA]</scope>
    <source>
        <strain evidence="3 4">Sponselee CDC</strain>
    </source>
</reference>
<accession>M6BYU3</accession>
<dbReference type="Gene3D" id="3.40.50.2300">
    <property type="match status" value="1"/>
</dbReference>
<evidence type="ECO:0000313" key="3">
    <source>
        <dbReference type="EMBL" id="EMJ81568.1"/>
    </source>
</evidence>
<protein>
    <recommendedName>
        <fullName evidence="2">Response regulatory domain-containing protein</fullName>
    </recommendedName>
</protein>
<comment type="caution">
    <text evidence="3">The sequence shown here is derived from an EMBL/GenBank/DDBJ whole genome shotgun (WGS) entry which is preliminary data.</text>
</comment>
<evidence type="ECO:0000259" key="2">
    <source>
        <dbReference type="PROSITE" id="PS50110"/>
    </source>
</evidence>
<gene>
    <name evidence="3" type="ORF">LEP1GSC016_3144</name>
</gene>
<dbReference type="InterPro" id="IPR011006">
    <property type="entry name" value="CheY-like_superfamily"/>
</dbReference>
<proteinExistence type="predicted"/>
<dbReference type="PATRIC" id="fig|1218567.3.peg.2195"/>
<evidence type="ECO:0000256" key="1">
    <source>
        <dbReference type="PROSITE-ProRule" id="PRU00169"/>
    </source>
</evidence>
<comment type="caution">
    <text evidence="1">Lacks conserved residue(s) required for the propagation of feature annotation.</text>
</comment>
<dbReference type="SUPFAM" id="SSF52172">
    <property type="entry name" value="CheY-like"/>
    <property type="match status" value="1"/>
</dbReference>
<dbReference type="PROSITE" id="PS50110">
    <property type="entry name" value="RESPONSE_REGULATORY"/>
    <property type="match status" value="1"/>
</dbReference>
<dbReference type="InterPro" id="IPR001789">
    <property type="entry name" value="Sig_transdc_resp-reg_receiver"/>
</dbReference>